<reference evidence="7" key="1">
    <citation type="journal article" date="2022" name="bioRxiv">
        <title>Sequencing and chromosome-scale assembly of the giantPleurodeles waltlgenome.</title>
        <authorList>
            <person name="Brown T."/>
            <person name="Elewa A."/>
            <person name="Iarovenko S."/>
            <person name="Subramanian E."/>
            <person name="Araus A.J."/>
            <person name="Petzold A."/>
            <person name="Susuki M."/>
            <person name="Suzuki K.-i.T."/>
            <person name="Hayashi T."/>
            <person name="Toyoda A."/>
            <person name="Oliveira C."/>
            <person name="Osipova E."/>
            <person name="Leigh N.D."/>
            <person name="Simon A."/>
            <person name="Yun M.H."/>
        </authorList>
    </citation>
    <scope>NUCLEOTIDE SEQUENCE</scope>
    <source>
        <strain evidence="7">20211129_DDA</strain>
        <tissue evidence="7">Liver</tissue>
    </source>
</reference>
<dbReference type="AlphaFoldDB" id="A0AAV7MZM8"/>
<dbReference type="SUPFAM" id="SSF52047">
    <property type="entry name" value="RNI-like"/>
    <property type="match status" value="1"/>
</dbReference>
<dbReference type="EMBL" id="JANPWB010000013">
    <property type="protein sequence ID" value="KAJ1107478.1"/>
    <property type="molecule type" value="Genomic_DNA"/>
</dbReference>
<dbReference type="FunFam" id="3.80.10.10:FF:000168">
    <property type="entry name" value="Distal membrane arm assembly complex 2"/>
    <property type="match status" value="1"/>
</dbReference>
<evidence type="ECO:0000256" key="1">
    <source>
        <dbReference type="ARBA" id="ARBA00006901"/>
    </source>
</evidence>
<dbReference type="Gene3D" id="3.80.10.10">
    <property type="entry name" value="Ribonuclease Inhibitor"/>
    <property type="match status" value="1"/>
</dbReference>
<comment type="similarity">
    <text evidence="1">Belongs to the ATP synthase subunit s family.</text>
</comment>
<sequence length="238" mass="27258">MATSVLLRPCRRYVRVLDIFCRNTSSSATPSPKPLKKKILSYLNSRFYDMENIINWSILLKHWRLRKKNAPFTFTENLYGKYVASVYFVLCQRGSARFQGQEEWFRADKKGKFSWDFINHKDVPVEAVDLSGCLVNYDGLENIACLGELKYLNLSNCPNLDDFCLSRLHVFKDTLEELQLSGCPRVTERGLATLHHLENLKYLDVSDLPSVSNKPLIAILLEEILPGCNIVGMSCKTP</sequence>
<proteinExistence type="inferred from homology"/>
<evidence type="ECO:0000259" key="6">
    <source>
        <dbReference type="Pfam" id="PF25372"/>
    </source>
</evidence>
<dbReference type="PANTHER" id="PTHR12904">
    <property type="match status" value="1"/>
</dbReference>
<comment type="subunit">
    <text evidence="3">Interacts with incompletely assembled mitochondrial NADH:ubiquinone oxidoreductase complex (complex I).</text>
</comment>
<dbReference type="InterPro" id="IPR057207">
    <property type="entry name" value="FBXL15_LRR"/>
</dbReference>
<dbReference type="Proteomes" id="UP001066276">
    <property type="component" value="Chromosome 9"/>
</dbReference>
<keyword evidence="8" id="KW-1185">Reference proteome</keyword>
<accession>A0AAV7MZM8</accession>
<feature type="domain" description="F-box/LRR-repeat protein 15-like leucin rich repeat" evidence="6">
    <location>
        <begin position="125"/>
        <end position="220"/>
    </location>
</feature>
<gene>
    <name evidence="7" type="ORF">NDU88_004868</name>
</gene>
<dbReference type="InterPro" id="IPR032675">
    <property type="entry name" value="LRR_dom_sf"/>
</dbReference>
<comment type="function">
    <text evidence="2">Required for the assembly of the mitochondrial NADH:ubiquinone oxidoreductase complex (complex I). Involved in the assembly of the distal region of complex I.</text>
</comment>
<evidence type="ECO:0000256" key="4">
    <source>
        <dbReference type="ARBA" id="ARBA00072316"/>
    </source>
</evidence>
<evidence type="ECO:0000256" key="3">
    <source>
        <dbReference type="ARBA" id="ARBA00062608"/>
    </source>
</evidence>
<comment type="caution">
    <text evidence="7">The sequence shown here is derived from an EMBL/GenBank/DDBJ whole genome shotgun (WGS) entry which is preliminary data.</text>
</comment>
<evidence type="ECO:0000313" key="8">
    <source>
        <dbReference type="Proteomes" id="UP001066276"/>
    </source>
</evidence>
<evidence type="ECO:0000256" key="2">
    <source>
        <dbReference type="ARBA" id="ARBA00057777"/>
    </source>
</evidence>
<dbReference type="InterPro" id="IPR051341">
    <property type="entry name" value="Zyg-11_UBL_adapter"/>
</dbReference>
<protein>
    <recommendedName>
        <fullName evidence="4">Distal membrane-arm assembly complex protein 2</fullName>
    </recommendedName>
    <alternativeName>
        <fullName evidence="5">ATP synthase subunit s-like protein</fullName>
    </alternativeName>
</protein>
<evidence type="ECO:0000256" key="5">
    <source>
        <dbReference type="ARBA" id="ARBA00076566"/>
    </source>
</evidence>
<dbReference type="Pfam" id="PF25372">
    <property type="entry name" value="DUF7885"/>
    <property type="match status" value="1"/>
</dbReference>
<dbReference type="PANTHER" id="PTHR12904:SF23">
    <property type="entry name" value="PROTEIN ZER-1 HOMOLOG"/>
    <property type="match status" value="1"/>
</dbReference>
<evidence type="ECO:0000313" key="7">
    <source>
        <dbReference type="EMBL" id="KAJ1107478.1"/>
    </source>
</evidence>
<name>A0AAV7MZM8_PLEWA</name>
<organism evidence="7 8">
    <name type="scientific">Pleurodeles waltl</name>
    <name type="common">Iberian ribbed newt</name>
    <dbReference type="NCBI Taxonomy" id="8319"/>
    <lineage>
        <taxon>Eukaryota</taxon>
        <taxon>Metazoa</taxon>
        <taxon>Chordata</taxon>
        <taxon>Craniata</taxon>
        <taxon>Vertebrata</taxon>
        <taxon>Euteleostomi</taxon>
        <taxon>Amphibia</taxon>
        <taxon>Batrachia</taxon>
        <taxon>Caudata</taxon>
        <taxon>Salamandroidea</taxon>
        <taxon>Salamandridae</taxon>
        <taxon>Pleurodelinae</taxon>
        <taxon>Pleurodeles</taxon>
    </lineage>
</organism>